<dbReference type="Proteomes" id="UP000261111">
    <property type="component" value="Unassembled WGS sequence"/>
</dbReference>
<protein>
    <submittedName>
        <fullName evidence="1">Uncharacterized protein</fullName>
    </submittedName>
</protein>
<evidence type="ECO:0000313" key="2">
    <source>
        <dbReference type="Proteomes" id="UP000261111"/>
    </source>
</evidence>
<organism evidence="1 2">
    <name type="scientific">Hungatella hathewayi</name>
    <dbReference type="NCBI Taxonomy" id="154046"/>
    <lineage>
        <taxon>Bacteria</taxon>
        <taxon>Bacillati</taxon>
        <taxon>Bacillota</taxon>
        <taxon>Clostridia</taxon>
        <taxon>Lachnospirales</taxon>
        <taxon>Lachnospiraceae</taxon>
        <taxon>Hungatella</taxon>
    </lineage>
</organism>
<sequence length="118" mass="13077">MTGMPGRGWGYICRFEMHPCCQLLLGQPVPARRVRRTHHGKSDDFPRWVLQKLDLVIKFFPAWPAPVVQEAVGALQHARTGIYSPIPFPASLSLSWRIRTVVKRLLSGGTSTGAADVG</sequence>
<evidence type="ECO:0000313" key="1">
    <source>
        <dbReference type="EMBL" id="RGC31590.1"/>
    </source>
</evidence>
<dbReference type="EMBL" id="QVIA01000012">
    <property type="protein sequence ID" value="RGC31590.1"/>
    <property type="molecule type" value="Genomic_DNA"/>
</dbReference>
<gene>
    <name evidence="1" type="ORF">DWX41_12320</name>
</gene>
<dbReference type="AlphaFoldDB" id="A0A3E2WX26"/>
<comment type="caution">
    <text evidence="1">The sequence shown here is derived from an EMBL/GenBank/DDBJ whole genome shotgun (WGS) entry which is preliminary data.</text>
</comment>
<proteinExistence type="predicted"/>
<accession>A0A3E2WX26</accession>
<name>A0A3E2WX26_9FIRM</name>
<reference evidence="1 2" key="1">
    <citation type="submission" date="2018-08" db="EMBL/GenBank/DDBJ databases">
        <title>A genome reference for cultivated species of the human gut microbiota.</title>
        <authorList>
            <person name="Zou Y."/>
            <person name="Xue W."/>
            <person name="Luo G."/>
        </authorList>
    </citation>
    <scope>NUCLEOTIDE SEQUENCE [LARGE SCALE GENOMIC DNA]</scope>
    <source>
        <strain evidence="1 2">AF19-21</strain>
    </source>
</reference>